<gene>
    <name evidence="6" type="ORF">GMORB2_3357</name>
</gene>
<dbReference type="Pfam" id="PF01793">
    <property type="entry name" value="Glyco_transf_15"/>
    <property type="match status" value="1"/>
</dbReference>
<evidence type="ECO:0000256" key="5">
    <source>
        <dbReference type="SAM" id="Phobius"/>
    </source>
</evidence>
<feature type="region of interest" description="Disordered" evidence="4">
    <location>
        <begin position="581"/>
        <end position="603"/>
    </location>
</feature>
<dbReference type="SUPFAM" id="SSF53448">
    <property type="entry name" value="Nucleotide-diphospho-sugar transferases"/>
    <property type="match status" value="1"/>
</dbReference>
<keyword evidence="5" id="KW-0472">Membrane</keyword>
<dbReference type="RefSeq" id="XP_035318882.1">
    <property type="nucleotide sequence ID" value="XM_035465333.1"/>
</dbReference>
<keyword evidence="3" id="KW-0808">Transferase</keyword>
<name>A0A9P5D1X0_9HYPO</name>
<dbReference type="PANTHER" id="PTHR31121">
    <property type="entry name" value="ALPHA-1,2 MANNOSYLTRANSFERASE KTR1"/>
    <property type="match status" value="1"/>
</dbReference>
<keyword evidence="5" id="KW-0812">Transmembrane</keyword>
<dbReference type="AlphaFoldDB" id="A0A9P5D1X0"/>
<dbReference type="EMBL" id="JAANYQ010000018">
    <property type="protein sequence ID" value="KAF4120230.1"/>
    <property type="molecule type" value="Genomic_DNA"/>
</dbReference>
<feature type="region of interest" description="Disordered" evidence="4">
    <location>
        <begin position="526"/>
        <end position="550"/>
    </location>
</feature>
<dbReference type="OrthoDB" id="439943at2759"/>
<evidence type="ECO:0000256" key="2">
    <source>
        <dbReference type="ARBA" id="ARBA00022676"/>
    </source>
</evidence>
<comment type="caution">
    <text evidence="6">The sequence shown here is derived from an EMBL/GenBank/DDBJ whole genome shotgun (WGS) entry which is preliminary data.</text>
</comment>
<dbReference type="GO" id="GO:0016020">
    <property type="term" value="C:membrane"/>
    <property type="evidence" value="ECO:0007669"/>
    <property type="project" value="InterPro"/>
</dbReference>
<dbReference type="GO" id="GO:0006493">
    <property type="term" value="P:protein O-linked glycosylation"/>
    <property type="evidence" value="ECO:0007669"/>
    <property type="project" value="TreeGrafter"/>
</dbReference>
<dbReference type="InterPro" id="IPR029044">
    <property type="entry name" value="Nucleotide-diphossugar_trans"/>
</dbReference>
<proteinExistence type="inferred from homology"/>
<dbReference type="PANTHER" id="PTHR31121:SF7">
    <property type="entry name" value="MANNOSYLTRANSFERASE KTR4-RELATED"/>
    <property type="match status" value="1"/>
</dbReference>
<dbReference type="Gene3D" id="3.90.550.10">
    <property type="entry name" value="Spore Coat Polysaccharide Biosynthesis Protein SpsA, Chain A"/>
    <property type="match status" value="1"/>
</dbReference>
<dbReference type="GO" id="GO:0000026">
    <property type="term" value="F:alpha-1,2-mannosyltransferase activity"/>
    <property type="evidence" value="ECO:0007669"/>
    <property type="project" value="TreeGrafter"/>
</dbReference>
<comment type="similarity">
    <text evidence="1">Belongs to the glycosyltransferase 15 family.</text>
</comment>
<evidence type="ECO:0000256" key="1">
    <source>
        <dbReference type="ARBA" id="ARBA00007677"/>
    </source>
</evidence>
<evidence type="ECO:0000256" key="3">
    <source>
        <dbReference type="ARBA" id="ARBA00022679"/>
    </source>
</evidence>
<evidence type="ECO:0000256" key="4">
    <source>
        <dbReference type="SAM" id="MobiDB-lite"/>
    </source>
</evidence>
<protein>
    <recommendedName>
        <fullName evidence="8">Alpha-1,2-mannosyltransferase</fullName>
    </recommendedName>
</protein>
<organism evidence="6 7">
    <name type="scientific">Geosmithia morbida</name>
    <dbReference type="NCBI Taxonomy" id="1094350"/>
    <lineage>
        <taxon>Eukaryota</taxon>
        <taxon>Fungi</taxon>
        <taxon>Dikarya</taxon>
        <taxon>Ascomycota</taxon>
        <taxon>Pezizomycotina</taxon>
        <taxon>Sordariomycetes</taxon>
        <taxon>Hypocreomycetidae</taxon>
        <taxon>Hypocreales</taxon>
        <taxon>Bionectriaceae</taxon>
        <taxon>Geosmithia</taxon>
    </lineage>
</organism>
<evidence type="ECO:0000313" key="6">
    <source>
        <dbReference type="EMBL" id="KAF4120230.1"/>
    </source>
</evidence>
<feature type="transmembrane region" description="Helical" evidence="5">
    <location>
        <begin position="7"/>
        <end position="26"/>
    </location>
</feature>
<dbReference type="GO" id="GO:0000032">
    <property type="term" value="P:cell wall mannoprotein biosynthetic process"/>
    <property type="evidence" value="ECO:0007669"/>
    <property type="project" value="TreeGrafter"/>
</dbReference>
<dbReference type="Proteomes" id="UP000749293">
    <property type="component" value="Unassembled WGS sequence"/>
</dbReference>
<keyword evidence="2" id="KW-0328">Glycosyltransferase</keyword>
<evidence type="ECO:0008006" key="8">
    <source>
        <dbReference type="Google" id="ProtNLM"/>
    </source>
</evidence>
<feature type="region of interest" description="Disordered" evidence="4">
    <location>
        <begin position="420"/>
        <end position="439"/>
    </location>
</feature>
<reference evidence="6" key="1">
    <citation type="submission" date="2020-03" db="EMBL/GenBank/DDBJ databases">
        <title>Site-based positive gene gene selection in Geosmithia morbida across the United States reveals a broad range of putative effectors and factors for local host and environmental adapation.</title>
        <authorList>
            <person name="Onufrak A."/>
            <person name="Murdoch R.W."/>
            <person name="Gazis R."/>
            <person name="Huff M."/>
            <person name="Staton M."/>
            <person name="Klingeman W."/>
            <person name="Hadziabdic D."/>
        </authorList>
    </citation>
    <scope>NUCLEOTIDE SEQUENCE</scope>
    <source>
        <strain evidence="6">1262</strain>
    </source>
</reference>
<feature type="compositionally biased region" description="Polar residues" evidence="4">
    <location>
        <begin position="536"/>
        <end position="546"/>
    </location>
</feature>
<keyword evidence="7" id="KW-1185">Reference proteome</keyword>
<dbReference type="GO" id="GO:0005794">
    <property type="term" value="C:Golgi apparatus"/>
    <property type="evidence" value="ECO:0007669"/>
    <property type="project" value="TreeGrafter"/>
</dbReference>
<feature type="region of interest" description="Disordered" evidence="4">
    <location>
        <begin position="623"/>
        <end position="643"/>
    </location>
</feature>
<dbReference type="GeneID" id="55969585"/>
<evidence type="ECO:0000313" key="7">
    <source>
        <dbReference type="Proteomes" id="UP000749293"/>
    </source>
</evidence>
<sequence length="643" mass="73940">MTIARPVRALIVGAVLLWCFLIYQIFKPVPEFHGPGDRYINFERDPNLDQLRRLAATFEPKGTLRRTSERYAPDAEDPARIDATLLALVRNEEVDDMVSSMIDLERTWNSKFNYPWTFFNDVPFTEEFKKKTSAVTKAKCNYELIPNEHWDKPSWIDDKTFRQSAKVLESKGVQYASKMSYHQMCRWNSGLFYKHPALRDTRYYWRVEPNVHFFCDVDYDVFAYMYDNNKTYGFTINLYDDPRTLPTLWPETVKFLEKHPEYLDENNAVGWVTDDTHRPENNHRAQGYSTCHFWSNFEVGDMEFWRGKAYEDYFDHLDRAGGFFYERWGDAPVHSIALGLFEDSSKIHWFRDIGYQHIPFFNCPNSPKCQGCVTGRLTDGEAWLHRDDCRPVWFKNAGHDIGPRLLLAIPTDDLLPRGRTPWDSQSSDEFGGEEIPHPDPPVVAFGAGRRRGLIPGDDVPLPRTEHGLHAQLGVPEFRMRALRQDPVSRSMRRSLLSRLPTRTVLASLARHRLVTLAPTTSLVTRPARTSYDRTRPSTLPASTVSPCTAREVTASRASSSTWIGRPPPPRVSHIRTVVSAPPLTTRHPPVPARRTQLTRDPCPSVPKRRVVFALATSHTYTARSPPQLANRSLSWDTHTSSTS</sequence>
<dbReference type="GO" id="GO:0006487">
    <property type="term" value="P:protein N-linked glycosylation"/>
    <property type="evidence" value="ECO:0007669"/>
    <property type="project" value="TreeGrafter"/>
</dbReference>
<dbReference type="InterPro" id="IPR002685">
    <property type="entry name" value="Glyco_trans_15"/>
</dbReference>
<accession>A0A9P5D1X0</accession>
<keyword evidence="5" id="KW-1133">Transmembrane helix</keyword>
<dbReference type="FunFam" id="3.90.550.10:FF:000051">
    <property type="entry name" value="Alpha-1,2-mannosyltransferase (Ktr4)"/>
    <property type="match status" value="1"/>
</dbReference>